<evidence type="ECO:0000256" key="1">
    <source>
        <dbReference type="SAM" id="MobiDB-lite"/>
    </source>
</evidence>
<feature type="compositionally biased region" description="Low complexity" evidence="1">
    <location>
        <begin position="19"/>
        <end position="31"/>
    </location>
</feature>
<dbReference type="AlphaFoldDB" id="A0A9N8HLX0"/>
<dbReference type="Gene3D" id="1.20.1270.60">
    <property type="entry name" value="Arfaptin homology (AH) domain/BAR domain"/>
    <property type="match status" value="1"/>
</dbReference>
<dbReference type="Proteomes" id="UP001153069">
    <property type="component" value="Unassembled WGS sequence"/>
</dbReference>
<evidence type="ECO:0000313" key="2">
    <source>
        <dbReference type="EMBL" id="CAB9518636.1"/>
    </source>
</evidence>
<feature type="compositionally biased region" description="Low complexity" evidence="1">
    <location>
        <begin position="357"/>
        <end position="379"/>
    </location>
</feature>
<sequence>MLFRSGQVANEQQQRRRSSSSSSSIASSNRNLNRRKNNMSTQRTRTAERLAAAADRHTELKNRGVELDVLKDKFKTFTEQFKPFSIALKNYHASLINLEHNRSEMLQQIEIFTKGTPLFAHAGKGNKVLVAAPTWAKTFQNKKEHSYCSMSRQMSALNTQYADYIDEYCIEYINEWEIVVNTRIQAGISKSEELKKDWLHYDKKVQQLLDSEAKINDRGKELDDKAKDKLKRNQEKLDIAKTEYDKYATGVCNLIDSALDCAWMDMTPIVYRLANMELDRMGGEKDCQVFAQSLIDLVDKLKKFALEKAIDLTEPDATAKKAPASASKPTKKLQELPSPPKPKPQVKKNRSFSPKKTTSSNSTVASSNTAPKKPVAKKASSNSTVASRKSPEKKAATSTSIVAAKKPVAKKATGSSNSTASKKAPAKKT</sequence>
<evidence type="ECO:0008006" key="4">
    <source>
        <dbReference type="Google" id="ProtNLM"/>
    </source>
</evidence>
<keyword evidence="3" id="KW-1185">Reference proteome</keyword>
<comment type="caution">
    <text evidence="2">The sequence shown here is derived from an EMBL/GenBank/DDBJ whole genome shotgun (WGS) entry which is preliminary data.</text>
</comment>
<gene>
    <name evidence="2" type="ORF">SEMRO_951_G223840.1</name>
</gene>
<evidence type="ECO:0000313" key="3">
    <source>
        <dbReference type="Proteomes" id="UP001153069"/>
    </source>
</evidence>
<reference evidence="2" key="1">
    <citation type="submission" date="2020-06" db="EMBL/GenBank/DDBJ databases">
        <authorList>
            <consortium name="Plant Systems Biology data submission"/>
        </authorList>
    </citation>
    <scope>NUCLEOTIDE SEQUENCE</scope>
    <source>
        <strain evidence="2">D6</strain>
    </source>
</reference>
<dbReference type="InterPro" id="IPR027267">
    <property type="entry name" value="AH/BAR_dom_sf"/>
</dbReference>
<proteinExistence type="predicted"/>
<organism evidence="2 3">
    <name type="scientific">Seminavis robusta</name>
    <dbReference type="NCBI Taxonomy" id="568900"/>
    <lineage>
        <taxon>Eukaryota</taxon>
        <taxon>Sar</taxon>
        <taxon>Stramenopiles</taxon>
        <taxon>Ochrophyta</taxon>
        <taxon>Bacillariophyta</taxon>
        <taxon>Bacillariophyceae</taxon>
        <taxon>Bacillariophycidae</taxon>
        <taxon>Naviculales</taxon>
        <taxon>Naviculaceae</taxon>
        <taxon>Seminavis</taxon>
    </lineage>
</organism>
<feature type="region of interest" description="Disordered" evidence="1">
    <location>
        <begin position="316"/>
        <end position="429"/>
    </location>
</feature>
<accession>A0A9N8HLX0</accession>
<name>A0A9N8HLX0_9STRA</name>
<protein>
    <recommendedName>
        <fullName evidence="4">BAR domain-containing protein</fullName>
    </recommendedName>
</protein>
<dbReference type="SUPFAM" id="SSF103657">
    <property type="entry name" value="BAR/IMD domain-like"/>
    <property type="match status" value="1"/>
</dbReference>
<dbReference type="EMBL" id="CAICTM010000949">
    <property type="protein sequence ID" value="CAB9518636.1"/>
    <property type="molecule type" value="Genomic_DNA"/>
</dbReference>
<feature type="compositionally biased region" description="Low complexity" evidence="1">
    <location>
        <begin position="402"/>
        <end position="423"/>
    </location>
</feature>
<feature type="region of interest" description="Disordered" evidence="1">
    <location>
        <begin position="1"/>
        <end position="49"/>
    </location>
</feature>